<organism evidence="3 4">
    <name type="scientific">Triparma retinervis</name>
    <dbReference type="NCBI Taxonomy" id="2557542"/>
    <lineage>
        <taxon>Eukaryota</taxon>
        <taxon>Sar</taxon>
        <taxon>Stramenopiles</taxon>
        <taxon>Ochrophyta</taxon>
        <taxon>Bolidophyceae</taxon>
        <taxon>Parmales</taxon>
        <taxon>Triparmaceae</taxon>
        <taxon>Triparma</taxon>
    </lineage>
</organism>
<comment type="caution">
    <text evidence="3">The sequence shown here is derived from an EMBL/GenBank/DDBJ whole genome shotgun (WGS) entry which is preliminary data.</text>
</comment>
<name>A0A9W7A8G1_9STRA</name>
<dbReference type="PROSITE" id="PS51257">
    <property type="entry name" value="PROKAR_LIPOPROTEIN"/>
    <property type="match status" value="1"/>
</dbReference>
<evidence type="ECO:0000313" key="3">
    <source>
        <dbReference type="EMBL" id="GMH67662.1"/>
    </source>
</evidence>
<keyword evidence="2" id="KW-0472">Membrane</keyword>
<feature type="compositionally biased region" description="Acidic residues" evidence="1">
    <location>
        <begin position="303"/>
        <end position="316"/>
    </location>
</feature>
<keyword evidence="2" id="KW-0812">Transmembrane</keyword>
<accession>A0A9W7A8G1</accession>
<reference evidence="3" key="1">
    <citation type="submission" date="2022-07" db="EMBL/GenBank/DDBJ databases">
        <title>Genome analysis of Parmales, a sister group of diatoms, reveals the evolutionary specialization of diatoms from phago-mixotrophs to photoautotrophs.</title>
        <authorList>
            <person name="Ban H."/>
            <person name="Sato S."/>
            <person name="Yoshikawa S."/>
            <person name="Kazumasa Y."/>
            <person name="Nakamura Y."/>
            <person name="Ichinomiya M."/>
            <person name="Saitoh K."/>
            <person name="Sato N."/>
            <person name="Blanc-Mathieu R."/>
            <person name="Endo H."/>
            <person name="Kuwata A."/>
            <person name="Ogata H."/>
        </authorList>
    </citation>
    <scope>NUCLEOTIDE SEQUENCE</scope>
</reference>
<feature type="transmembrane region" description="Helical" evidence="2">
    <location>
        <begin position="73"/>
        <end position="93"/>
    </location>
</feature>
<dbReference type="OrthoDB" id="44485at2759"/>
<protein>
    <submittedName>
        <fullName evidence="3">Uncharacterized protein</fullName>
    </submittedName>
</protein>
<sequence length="344" mass="39790">MAVGVKFGDEGTTITNALNYWLLILQSCTTTLKDSYCYNGKNSEDLWNKWVATNYCEENFDPSSSSMLGVDDFAAVFTAVVLVGIVAMVIEVFNHRKPLRDRLTGRKQDLLKFLRKNHLECFDEGEFMVDDFMRVFDEKKEDPEWLASLLTHIKSFYLHTDMASWKLVHMAENRLMKNYAVLLIDEMDDEETENYSFISQVIRECQSTLRMMIERAITETSERTSMKALESLIRKRHTKVLQNSGGLLRNIPLPQMRRESRDVVQDFRTHKRGSLEPNVARKKRTSVSGNPNPLFSAKRRGEEDGEEEDLEEEDVESWPKWGTGSHRGGRSGEKDKRRVSQVQI</sequence>
<feature type="region of interest" description="Disordered" evidence="1">
    <location>
        <begin position="267"/>
        <end position="344"/>
    </location>
</feature>
<evidence type="ECO:0000256" key="1">
    <source>
        <dbReference type="SAM" id="MobiDB-lite"/>
    </source>
</evidence>
<dbReference type="Proteomes" id="UP001165082">
    <property type="component" value="Unassembled WGS sequence"/>
</dbReference>
<keyword evidence="2" id="KW-1133">Transmembrane helix</keyword>
<dbReference type="EMBL" id="BRXZ01001300">
    <property type="protein sequence ID" value="GMH67662.1"/>
    <property type="molecule type" value="Genomic_DNA"/>
</dbReference>
<evidence type="ECO:0000256" key="2">
    <source>
        <dbReference type="SAM" id="Phobius"/>
    </source>
</evidence>
<evidence type="ECO:0000313" key="4">
    <source>
        <dbReference type="Proteomes" id="UP001165082"/>
    </source>
</evidence>
<proteinExistence type="predicted"/>
<keyword evidence="4" id="KW-1185">Reference proteome</keyword>
<gene>
    <name evidence="3" type="ORF">TrRE_jg680</name>
</gene>
<dbReference type="AlphaFoldDB" id="A0A9W7A8G1"/>